<dbReference type="STRING" id="1296120.A0A1B9GYQ6"/>
<dbReference type="CDD" id="cd02440">
    <property type="entry name" value="AdoMet_MTases"/>
    <property type="match status" value="1"/>
</dbReference>
<dbReference type="PIRSF" id="PIRSF017570">
    <property type="entry name" value="Histone_H3-K79_MeTrfase"/>
    <property type="match status" value="1"/>
</dbReference>
<dbReference type="AlphaFoldDB" id="A0A1B9GYQ6"/>
<keyword evidence="18" id="KW-1185">Reference proteome</keyword>
<dbReference type="Pfam" id="PF08123">
    <property type="entry name" value="DOT1"/>
    <property type="match status" value="1"/>
</dbReference>
<feature type="compositionally biased region" description="Low complexity" evidence="15">
    <location>
        <begin position="60"/>
        <end position="92"/>
    </location>
</feature>
<dbReference type="EC" id="2.1.1.360" evidence="2"/>
<evidence type="ECO:0000256" key="8">
    <source>
        <dbReference type="ARBA" id="ARBA00022853"/>
    </source>
</evidence>
<comment type="catalytic activity">
    <reaction evidence="13">
        <text>L-lysyl(79)-[histone H3] + 3 S-adenosyl-L-methionine = N(6),N(6),N(6)-trimethyl-L-lysyl(79)-[histone H3] + 3 S-adenosyl-L-homocysteine + 3 H(+)</text>
        <dbReference type="Rhea" id="RHEA:60328"/>
        <dbReference type="Rhea" id="RHEA-COMP:15549"/>
        <dbReference type="Rhea" id="RHEA-COMP:15552"/>
        <dbReference type="ChEBI" id="CHEBI:15378"/>
        <dbReference type="ChEBI" id="CHEBI:29969"/>
        <dbReference type="ChEBI" id="CHEBI:57856"/>
        <dbReference type="ChEBI" id="CHEBI:59789"/>
        <dbReference type="ChEBI" id="CHEBI:61961"/>
        <dbReference type="EC" id="2.1.1.360"/>
    </reaction>
</comment>
<keyword evidence="7" id="KW-0677">Repeat</keyword>
<dbReference type="PANTHER" id="PTHR21451">
    <property type="entry name" value="HISTONE H3 METHYLTRANSFERASE"/>
    <property type="match status" value="1"/>
</dbReference>
<dbReference type="PROSITE" id="PS51569">
    <property type="entry name" value="DOT1"/>
    <property type="match status" value="1"/>
</dbReference>
<dbReference type="GO" id="GO:0000781">
    <property type="term" value="C:chromosome, telomeric region"/>
    <property type="evidence" value="ECO:0007669"/>
    <property type="project" value="GOC"/>
</dbReference>
<dbReference type="Gene3D" id="3.40.50.150">
    <property type="entry name" value="Vaccinia Virus protein VP39"/>
    <property type="match status" value="1"/>
</dbReference>
<comment type="subcellular location">
    <subcellularLocation>
        <location evidence="1">Nucleus</location>
    </subcellularLocation>
</comment>
<keyword evidence="9" id="KW-0805">Transcription regulation</keyword>
<dbReference type="EMBL" id="KI669496">
    <property type="protein sequence ID" value="OCF36142.1"/>
    <property type="molecule type" value="Genomic_DNA"/>
</dbReference>
<dbReference type="GO" id="GO:0005634">
    <property type="term" value="C:nucleus"/>
    <property type="evidence" value="ECO:0007669"/>
    <property type="project" value="UniProtKB-SubCell"/>
</dbReference>
<dbReference type="InterPro" id="IPR021162">
    <property type="entry name" value="Dot1"/>
</dbReference>
<evidence type="ECO:0000256" key="10">
    <source>
        <dbReference type="ARBA" id="ARBA00023163"/>
    </source>
</evidence>
<evidence type="ECO:0000256" key="5">
    <source>
        <dbReference type="ARBA" id="ARBA00022679"/>
    </source>
</evidence>
<evidence type="ECO:0000256" key="4">
    <source>
        <dbReference type="ARBA" id="ARBA00022603"/>
    </source>
</evidence>
<dbReference type="GO" id="GO:0140956">
    <property type="term" value="F:histone H3K79 trimethyltransferase activity"/>
    <property type="evidence" value="ECO:0007669"/>
    <property type="project" value="UniProtKB-EC"/>
</dbReference>
<feature type="region of interest" description="Disordered" evidence="15">
    <location>
        <begin position="26"/>
        <end position="176"/>
    </location>
</feature>
<dbReference type="Proteomes" id="UP000092666">
    <property type="component" value="Unassembled WGS sequence"/>
</dbReference>
<dbReference type="InterPro" id="IPR029063">
    <property type="entry name" value="SAM-dependent_MTases_sf"/>
</dbReference>
<keyword evidence="10" id="KW-0804">Transcription</keyword>
<evidence type="ECO:0000256" key="3">
    <source>
        <dbReference type="ARBA" id="ARBA00020987"/>
    </source>
</evidence>
<name>A0A1B9GYQ6_9TREE</name>
<evidence type="ECO:0000256" key="12">
    <source>
        <dbReference type="ARBA" id="ARBA00029821"/>
    </source>
</evidence>
<proteinExistence type="predicted"/>
<evidence type="ECO:0000256" key="1">
    <source>
        <dbReference type="ARBA" id="ARBA00004123"/>
    </source>
</evidence>
<dbReference type="GO" id="GO:0006281">
    <property type="term" value="P:DNA repair"/>
    <property type="evidence" value="ECO:0007669"/>
    <property type="project" value="InterPro"/>
</dbReference>
<accession>A0A1B9GYQ6</accession>
<reference evidence="18" key="2">
    <citation type="submission" date="2013-12" db="EMBL/GenBank/DDBJ databases">
        <title>Evolution of pathogenesis and genome organization in the Tremellales.</title>
        <authorList>
            <person name="Cuomo C."/>
            <person name="Litvintseva A."/>
            <person name="Heitman J."/>
            <person name="Chen Y."/>
            <person name="Sun S."/>
            <person name="Springer D."/>
            <person name="Dromer F."/>
            <person name="Young S."/>
            <person name="Zeng Q."/>
            <person name="Chapman S."/>
            <person name="Gujja S."/>
            <person name="Saif S."/>
            <person name="Birren B."/>
        </authorList>
    </citation>
    <scope>NUCLEOTIDE SEQUENCE [LARGE SCALE GENOMIC DNA]</scope>
    <source>
        <strain evidence="18">BCC8398</strain>
    </source>
</reference>
<dbReference type="GO" id="GO:0032259">
    <property type="term" value="P:methylation"/>
    <property type="evidence" value="ECO:0007669"/>
    <property type="project" value="UniProtKB-KW"/>
</dbReference>
<keyword evidence="11" id="KW-0539">Nucleus</keyword>
<keyword evidence="4 17" id="KW-0489">Methyltransferase</keyword>
<feature type="compositionally biased region" description="Polar residues" evidence="15">
    <location>
        <begin position="32"/>
        <end position="56"/>
    </location>
</feature>
<keyword evidence="8" id="KW-0156">Chromatin regulator</keyword>
<evidence type="ECO:0000313" key="18">
    <source>
        <dbReference type="Proteomes" id="UP000092666"/>
    </source>
</evidence>
<evidence type="ECO:0000256" key="7">
    <source>
        <dbReference type="ARBA" id="ARBA00022737"/>
    </source>
</evidence>
<dbReference type="GO" id="GO:0000077">
    <property type="term" value="P:DNA damage checkpoint signaling"/>
    <property type="evidence" value="ECO:0007669"/>
    <property type="project" value="InterPro"/>
</dbReference>
<reference evidence="17 18" key="1">
    <citation type="submission" date="2013-07" db="EMBL/GenBank/DDBJ databases">
        <title>The Genome Sequence of Cryptococcus heveanensis BCC8398.</title>
        <authorList>
            <consortium name="The Broad Institute Genome Sequencing Platform"/>
            <person name="Cuomo C."/>
            <person name="Litvintseva A."/>
            <person name="Chen Y."/>
            <person name="Heitman J."/>
            <person name="Sun S."/>
            <person name="Springer D."/>
            <person name="Dromer F."/>
            <person name="Young S.K."/>
            <person name="Zeng Q."/>
            <person name="Gargeya S."/>
            <person name="Fitzgerald M."/>
            <person name="Abouelleil A."/>
            <person name="Alvarado L."/>
            <person name="Berlin A.M."/>
            <person name="Chapman S.B."/>
            <person name="Dewar J."/>
            <person name="Goldberg J."/>
            <person name="Griggs A."/>
            <person name="Gujja S."/>
            <person name="Hansen M."/>
            <person name="Howarth C."/>
            <person name="Imamovic A."/>
            <person name="Larimer J."/>
            <person name="McCowan C."/>
            <person name="Murphy C."/>
            <person name="Pearson M."/>
            <person name="Priest M."/>
            <person name="Roberts A."/>
            <person name="Saif S."/>
            <person name="Shea T."/>
            <person name="Sykes S."/>
            <person name="Wortman J."/>
            <person name="Nusbaum C."/>
            <person name="Birren B."/>
        </authorList>
    </citation>
    <scope>NUCLEOTIDE SEQUENCE [LARGE SCALE GENOMIC DNA]</scope>
    <source>
        <strain evidence="17 18">BCC8398</strain>
    </source>
</reference>
<protein>
    <recommendedName>
        <fullName evidence="3">Histone-lysine N-methyltransferase, H3 lysine-79 specific</fullName>
        <ecNumber evidence="2">2.1.1.360</ecNumber>
    </recommendedName>
    <alternativeName>
        <fullName evidence="12">Histone H3-K79 methyltransferase</fullName>
    </alternativeName>
</protein>
<evidence type="ECO:0000256" key="13">
    <source>
        <dbReference type="ARBA" id="ARBA00047770"/>
    </source>
</evidence>
<dbReference type="InterPro" id="IPR030445">
    <property type="entry name" value="H3-K79_meTrfase"/>
</dbReference>
<dbReference type="InterPro" id="IPR025789">
    <property type="entry name" value="DOT1_dom"/>
</dbReference>
<feature type="binding site" evidence="14">
    <location>
        <begin position="543"/>
        <end position="544"/>
    </location>
    <ligand>
        <name>S-adenosyl-L-methionine</name>
        <dbReference type="ChEBI" id="CHEBI:59789"/>
    </ligand>
</feature>
<feature type="binding site" evidence="14">
    <location>
        <begin position="457"/>
        <end position="460"/>
    </location>
    <ligand>
        <name>S-adenosyl-L-methionine</name>
        <dbReference type="ChEBI" id="CHEBI:59789"/>
    </ligand>
</feature>
<organism evidence="17 18">
    <name type="scientific">Kwoniella heveanensis BCC8398</name>
    <dbReference type="NCBI Taxonomy" id="1296120"/>
    <lineage>
        <taxon>Eukaryota</taxon>
        <taxon>Fungi</taxon>
        <taxon>Dikarya</taxon>
        <taxon>Basidiomycota</taxon>
        <taxon>Agaricomycotina</taxon>
        <taxon>Tremellomycetes</taxon>
        <taxon>Tremellales</taxon>
        <taxon>Cryptococcaceae</taxon>
        <taxon>Kwoniella</taxon>
    </lineage>
</organism>
<feature type="compositionally biased region" description="Low complexity" evidence="15">
    <location>
        <begin position="105"/>
        <end position="119"/>
    </location>
</feature>
<evidence type="ECO:0000313" key="17">
    <source>
        <dbReference type="EMBL" id="OCF36142.1"/>
    </source>
</evidence>
<gene>
    <name evidence="17" type="ORF">I316_02014</name>
</gene>
<evidence type="ECO:0000256" key="15">
    <source>
        <dbReference type="SAM" id="MobiDB-lite"/>
    </source>
</evidence>
<evidence type="ECO:0000256" key="2">
    <source>
        <dbReference type="ARBA" id="ARBA00012190"/>
    </source>
</evidence>
<dbReference type="GO" id="GO:0000786">
    <property type="term" value="C:nucleosome"/>
    <property type="evidence" value="ECO:0007669"/>
    <property type="project" value="InterPro"/>
</dbReference>
<evidence type="ECO:0000256" key="11">
    <source>
        <dbReference type="ARBA" id="ARBA00023242"/>
    </source>
</evidence>
<evidence type="ECO:0000256" key="6">
    <source>
        <dbReference type="ARBA" id="ARBA00022691"/>
    </source>
</evidence>
<feature type="binding site" evidence="14">
    <location>
        <position position="506"/>
    </location>
    <ligand>
        <name>S-adenosyl-L-methionine</name>
        <dbReference type="ChEBI" id="CHEBI:59789"/>
    </ligand>
</feature>
<feature type="binding site" evidence="14">
    <location>
        <begin position="480"/>
        <end position="489"/>
    </location>
    <ligand>
        <name>S-adenosyl-L-methionine</name>
        <dbReference type="ChEBI" id="CHEBI:59789"/>
    </ligand>
</feature>
<keyword evidence="6 14" id="KW-0949">S-adenosyl-L-methionine</keyword>
<dbReference type="OrthoDB" id="443402at2759"/>
<evidence type="ECO:0000256" key="14">
    <source>
        <dbReference type="PIRSR" id="PIRSR017570-1"/>
    </source>
</evidence>
<sequence length="659" mass="72346">MFSFFGDQNGKQTPVKTKTIVSKVSVTKSVTRPSASIPATNNTGSPNVSKNPSSSLLKAPSSTPKKGSSPSRPSSSSGTHSSTSGSRPTSSSAKVPSSNLEVRLSPQPKQKSISSSRSPALKRKTSTVARIESESESDSSSSSSESSDDALDPKPKKRRKGIANGSATPLAAGLGDEDHARKDQWCLDQVDMRGEYGRGWVGFVGSEEVVRGQIYGWAGGNGGNGDGKNLEKYQAYFPQPGFEHGDKVPEVELLYPATGCKEKFILLTPTSAREYNPISELRTALRHILDRKCFHQFRRHKMSPSLTIECATCPDYIPPAHSHIFGTLSENLTDPLESASIVPSRITSPLPGHSALATPPPDQATPSETIGDALRKALAPNRRDGPGFLKAMKRFNRAMEEIQRDGSLKEWMSTRPGLRGRDWASLVDFVHDQAYSRCVGPYSNELEVAISGKEDAYGELRHSFMSKVIEQTKLGPDSVFVDLGSGVGNCVLQTALQAGSKSYGFELLPVPAHCARLQLREVQRRWAMWGLNGNLEVKVHEGDFRTHPMVAKRLREADVVLVNNEVFPSSLNIDLTNMFLDLKEGAIIVSLKPFVAEGFRMNESNCDSFSAIVKSTQHSYYRDWVSWKGDSGRYYLQVIDRSKRAKFEEDLMSGRRSRR</sequence>
<dbReference type="SUPFAM" id="SSF53335">
    <property type="entry name" value="S-adenosyl-L-methionine-dependent methyltransferases"/>
    <property type="match status" value="1"/>
</dbReference>
<dbReference type="GO" id="GO:0031509">
    <property type="term" value="P:subtelomeric heterochromatin formation"/>
    <property type="evidence" value="ECO:0007669"/>
    <property type="project" value="InterPro"/>
</dbReference>
<evidence type="ECO:0000259" key="16">
    <source>
        <dbReference type="PROSITE" id="PS51569"/>
    </source>
</evidence>
<keyword evidence="5 17" id="KW-0808">Transferase</keyword>
<evidence type="ECO:0000256" key="9">
    <source>
        <dbReference type="ARBA" id="ARBA00023015"/>
    </source>
</evidence>
<dbReference type="FunFam" id="3.40.50.150:FF:000033">
    <property type="entry name" value="Histone-lysine N-methyltransferase, H3 lysine-79 specific"/>
    <property type="match status" value="1"/>
</dbReference>
<dbReference type="GO" id="GO:0042393">
    <property type="term" value="F:histone binding"/>
    <property type="evidence" value="ECO:0007669"/>
    <property type="project" value="InterPro"/>
</dbReference>
<dbReference type="PANTHER" id="PTHR21451:SF0">
    <property type="entry name" value="HISTONE-LYSINE N-METHYLTRANSFERASE, H3 LYSINE-79 SPECIFIC"/>
    <property type="match status" value="1"/>
</dbReference>
<feature type="domain" description="DOT1" evidence="16">
    <location>
        <begin position="328"/>
        <end position="652"/>
    </location>
</feature>